<keyword evidence="3" id="KW-1185">Reference proteome</keyword>
<dbReference type="EMBL" id="KQ965765">
    <property type="protein sequence ID" value="KXS14911.1"/>
    <property type="molecule type" value="Genomic_DNA"/>
</dbReference>
<dbReference type="AlphaFoldDB" id="A0A139ADP1"/>
<name>A0A139ADP1_GONPJ</name>
<dbReference type="Pfam" id="PF14945">
    <property type="entry name" value="LLC1"/>
    <property type="match status" value="1"/>
</dbReference>
<evidence type="ECO:0000313" key="2">
    <source>
        <dbReference type="EMBL" id="KXS14911.1"/>
    </source>
</evidence>
<gene>
    <name evidence="2" type="ORF">M427DRAFT_32649</name>
</gene>
<sequence length="206" mass="22592">MPVDSKAPKRVHNIVHDDAIWRAACTYEQQTARDWETKWGFMKDEKWRDLSLPTSSSATKPSRHATSKSPASPVVTSNPFSSGLPSTYPPGLVPPEYQLPTDLSSVSSPHSPSSQKSPASLSNPESLTSDPNALLSTFLLAHKTQLVTKFKPPAEKYTAPATTSMDIGWRVVGLAKERGDPKEAARGLERFGRLLQGRGRRDVKLD</sequence>
<feature type="region of interest" description="Disordered" evidence="1">
    <location>
        <begin position="52"/>
        <end position="128"/>
    </location>
</feature>
<protein>
    <submittedName>
        <fullName evidence="2">Uncharacterized protein</fullName>
    </submittedName>
</protein>
<feature type="compositionally biased region" description="Polar residues" evidence="1">
    <location>
        <begin position="67"/>
        <end position="85"/>
    </location>
</feature>
<dbReference type="OMA" id="AIWRAAC"/>
<dbReference type="Proteomes" id="UP000070544">
    <property type="component" value="Unassembled WGS sequence"/>
</dbReference>
<feature type="compositionally biased region" description="Low complexity" evidence="1">
    <location>
        <begin position="104"/>
        <end position="124"/>
    </location>
</feature>
<dbReference type="InterPro" id="IPR020339">
    <property type="entry name" value="C20orf85-like"/>
</dbReference>
<dbReference type="OrthoDB" id="426070at2759"/>
<accession>A0A139ADP1</accession>
<reference evidence="2 3" key="1">
    <citation type="journal article" date="2015" name="Genome Biol. Evol.">
        <title>Phylogenomic analyses indicate that early fungi evolved digesting cell walls of algal ancestors of land plants.</title>
        <authorList>
            <person name="Chang Y."/>
            <person name="Wang S."/>
            <person name="Sekimoto S."/>
            <person name="Aerts A.L."/>
            <person name="Choi C."/>
            <person name="Clum A."/>
            <person name="LaButti K.M."/>
            <person name="Lindquist E.A."/>
            <person name="Yee Ngan C."/>
            <person name="Ohm R.A."/>
            <person name="Salamov A.A."/>
            <person name="Grigoriev I.V."/>
            <person name="Spatafora J.W."/>
            <person name="Berbee M.L."/>
        </authorList>
    </citation>
    <scope>NUCLEOTIDE SEQUENCE [LARGE SCALE GENOMIC DNA]</scope>
    <source>
        <strain evidence="2 3">JEL478</strain>
    </source>
</reference>
<evidence type="ECO:0000256" key="1">
    <source>
        <dbReference type="SAM" id="MobiDB-lite"/>
    </source>
</evidence>
<evidence type="ECO:0000313" key="3">
    <source>
        <dbReference type="Proteomes" id="UP000070544"/>
    </source>
</evidence>
<dbReference type="PANTHER" id="PTHR31909">
    <property type="entry name" value="CHROMOSOME 20 ORF85 FAMILY MEMBER"/>
    <property type="match status" value="1"/>
</dbReference>
<proteinExistence type="predicted"/>
<organism evidence="2 3">
    <name type="scientific">Gonapodya prolifera (strain JEL478)</name>
    <name type="common">Monoblepharis prolifera</name>
    <dbReference type="NCBI Taxonomy" id="1344416"/>
    <lineage>
        <taxon>Eukaryota</taxon>
        <taxon>Fungi</taxon>
        <taxon>Fungi incertae sedis</taxon>
        <taxon>Chytridiomycota</taxon>
        <taxon>Chytridiomycota incertae sedis</taxon>
        <taxon>Monoblepharidomycetes</taxon>
        <taxon>Monoblepharidales</taxon>
        <taxon>Gonapodyaceae</taxon>
        <taxon>Gonapodya</taxon>
    </lineage>
</organism>
<dbReference type="PANTHER" id="PTHR31909:SF3">
    <property type="entry name" value="SIMILAR TO PROTEIN C20ORF85 HOMOLOG"/>
    <property type="match status" value="1"/>
</dbReference>